<dbReference type="InterPro" id="IPR001619">
    <property type="entry name" value="Sec1-like"/>
</dbReference>
<evidence type="ECO:0000313" key="4">
    <source>
        <dbReference type="Proteomes" id="UP000189513"/>
    </source>
</evidence>
<dbReference type="Pfam" id="PF00995">
    <property type="entry name" value="Sec1"/>
    <property type="match status" value="1"/>
</dbReference>
<dbReference type="InterPro" id="IPR043154">
    <property type="entry name" value="Sec-1-like_dom1"/>
</dbReference>
<evidence type="ECO:0000313" key="2">
    <source>
        <dbReference type="EMBL" id="CDR38669.1"/>
    </source>
</evidence>
<dbReference type="VEuPathDB" id="FungiDB:BON22_0146"/>
<dbReference type="Gene3D" id="3.40.50.1910">
    <property type="match status" value="2"/>
</dbReference>
<dbReference type="AlphaFoldDB" id="A0A061ATG1"/>
<dbReference type="EMBL" id="LK052887">
    <property type="protein sequence ID" value="CDR38669.1"/>
    <property type="molecule type" value="Genomic_DNA"/>
</dbReference>
<protein>
    <submittedName>
        <fullName evidence="2">CYFA0S02e04346g1_1</fullName>
    </submittedName>
    <submittedName>
        <fullName evidence="3">Vacuolar protein sorting-associated protein 33</fullName>
    </submittedName>
</protein>
<evidence type="ECO:0000313" key="3">
    <source>
        <dbReference type="EMBL" id="ONH69969.1"/>
    </source>
</evidence>
<reference evidence="4" key="2">
    <citation type="journal article" date="2017" name="Genome Announc.">
        <title>Genome sequences of Cyberlindnera fabianii 65, Pichia kudriavzevii 129, and Saccharomyces cerevisiae 131 isolated from fermented masau fruits in Zimbabwe.</title>
        <authorList>
            <person name="van Rijswijck I.M.H."/>
            <person name="Derks M.F.L."/>
            <person name="Abee T."/>
            <person name="de Ridder D."/>
            <person name="Smid E.J."/>
        </authorList>
    </citation>
    <scope>NUCLEOTIDE SEQUENCE [LARGE SCALE GENOMIC DNA]</scope>
    <source>
        <strain evidence="4">65</strain>
    </source>
</reference>
<dbReference type="InterPro" id="IPR036045">
    <property type="entry name" value="Sec1-like_sf"/>
</dbReference>
<dbReference type="SUPFAM" id="SSF56815">
    <property type="entry name" value="Sec1/munc18-like (SM) proteins"/>
    <property type="match status" value="1"/>
</dbReference>
<comment type="similarity">
    <text evidence="1">Belongs to the STXBP/unc-18/SEC1 family.</text>
</comment>
<dbReference type="InterPro" id="IPR027482">
    <property type="entry name" value="Sec1-like_dom2"/>
</dbReference>
<dbReference type="Gene3D" id="3.90.830.10">
    <property type="entry name" value="Syntaxin Binding Protein 1, Chain A, domain 2"/>
    <property type="match status" value="1"/>
</dbReference>
<accession>A0A061ATG1</accession>
<dbReference type="EMBL" id="MPUK01000001">
    <property type="protein sequence ID" value="ONH69969.1"/>
    <property type="molecule type" value="Genomic_DNA"/>
</dbReference>
<dbReference type="OrthoDB" id="10262287at2759"/>
<organism evidence="2">
    <name type="scientific">Cyberlindnera fabianii</name>
    <name type="common">Yeast</name>
    <name type="synonym">Hansenula fabianii</name>
    <dbReference type="NCBI Taxonomy" id="36022"/>
    <lineage>
        <taxon>Eukaryota</taxon>
        <taxon>Fungi</taxon>
        <taxon>Dikarya</taxon>
        <taxon>Ascomycota</taxon>
        <taxon>Saccharomycotina</taxon>
        <taxon>Saccharomycetes</taxon>
        <taxon>Phaffomycetales</taxon>
        <taxon>Phaffomycetaceae</taxon>
        <taxon>Cyberlindnera</taxon>
    </lineage>
</organism>
<dbReference type="InterPro" id="IPR043155">
    <property type="entry name" value="VPS33_dom3b"/>
</dbReference>
<dbReference type="PANTHER" id="PTHR11679">
    <property type="entry name" value="VESICLE PROTEIN SORTING-ASSOCIATED"/>
    <property type="match status" value="1"/>
</dbReference>
<reference evidence="2" key="1">
    <citation type="journal article" date="2014" name="Genome Announc.">
        <title>Genome sequence of the yeast Cyberlindnera fabianii (Hansenula fabianii).</title>
        <authorList>
            <person name="Freel K.C."/>
            <person name="Sarilar V."/>
            <person name="Neuveglise C."/>
            <person name="Devillers H."/>
            <person name="Friedrich A."/>
            <person name="Schacherer J."/>
        </authorList>
    </citation>
    <scope>NUCLEOTIDE SEQUENCE</scope>
    <source>
        <strain evidence="2">YJS4271</strain>
    </source>
</reference>
<proteinExistence type="inferred from homology"/>
<sequence>MSLDILLSVLGEDPKSLVIDRTLSSSINALIPFSRLKQRANLHNVYWFQDSLNVTIDTSMTFLIRSELQNISLLDKRIKELMALNEGVQIDVVITDDYARSFKHEMERVGILGEIFTVKEWKLWLDLDGMMSLNLKQLESLYLYKTPSSPFKLASLLNEHLKRHPEMRITQILSKGLNSSKFVQIFKDLRENEVSQMSMEEKREFLKIEHGLYEKLSSGKQCDLIVLERNLDFMSVVLPQLSYSGVIDEIAGIDVNTIVLDDETIYLSLGEESGDNIYDSLKYMNFGMACDYLNTEAKSLQSQYDLLVKRVEVSSNLVSELQQLEFLKKEVSTHTKISESILQKISDSSRFNELLELHQNIILQNIGYSTSISKVLDLIYQLFPVNDILRLLSIVSIVFGGLREKDFQSLSNEIIESYGIKYLLVLQNLLKVGVLSIRGDPSIIKNFNSLNSAMHLLPSDGDPDDLLANVMAYRGYVPLVARILEKTLSANDRASWRDVDLSSILGKVVDERMVKDVKLGGALQKNSTVFIVMIGGITHSELAAIRQFEERFEKKYGVKKSVVVLTDGFVNAGDLLKSVSG</sequence>
<dbReference type="Gene3D" id="1.25.40.850">
    <property type="match status" value="1"/>
</dbReference>
<dbReference type="Gene3D" id="3.40.50.2060">
    <property type="match status" value="1"/>
</dbReference>
<keyword evidence="4" id="KW-1185">Reference proteome</keyword>
<evidence type="ECO:0000256" key="1">
    <source>
        <dbReference type="ARBA" id="ARBA00009884"/>
    </source>
</evidence>
<reference evidence="3" key="3">
    <citation type="submission" date="2017-01" db="EMBL/GenBank/DDBJ databases">
        <authorList>
            <person name="Mah S.A."/>
            <person name="Swanson W.J."/>
            <person name="Moy G.W."/>
            <person name="Vacquier V.D."/>
        </authorList>
    </citation>
    <scope>NUCLEOTIDE SEQUENCE [LARGE SCALE GENOMIC DNA]</scope>
    <source>
        <strain evidence="3">65</strain>
    </source>
</reference>
<dbReference type="STRING" id="36022.A0A061ATG1"/>
<gene>
    <name evidence="3" type="ORF">BON22_0146</name>
    <name evidence="2" type="ORF">CYFA0S_02e04346g</name>
</gene>
<dbReference type="InterPro" id="IPR043127">
    <property type="entry name" value="Sec-1-like_dom3a"/>
</dbReference>
<name>A0A061ATG1_CYBFA</name>
<dbReference type="Proteomes" id="UP000189513">
    <property type="component" value="Unassembled WGS sequence"/>
</dbReference>
<dbReference type="GO" id="GO:0016192">
    <property type="term" value="P:vesicle-mediated transport"/>
    <property type="evidence" value="ECO:0007669"/>
    <property type="project" value="InterPro"/>
</dbReference>
<dbReference type="OMA" id="EFHIFFV"/>